<feature type="transmembrane region" description="Helical" evidence="1">
    <location>
        <begin position="15"/>
        <end position="35"/>
    </location>
</feature>
<keyword evidence="1" id="KW-1133">Transmembrane helix</keyword>
<organism evidence="2">
    <name type="scientific">marine metagenome</name>
    <dbReference type="NCBI Taxonomy" id="408172"/>
    <lineage>
        <taxon>unclassified sequences</taxon>
        <taxon>metagenomes</taxon>
        <taxon>ecological metagenomes</taxon>
    </lineage>
</organism>
<proteinExistence type="predicted"/>
<dbReference type="AlphaFoldDB" id="A0A382Z5F4"/>
<reference evidence="2" key="1">
    <citation type="submission" date="2018-05" db="EMBL/GenBank/DDBJ databases">
        <authorList>
            <person name="Lanie J.A."/>
            <person name="Ng W.-L."/>
            <person name="Kazmierczak K.M."/>
            <person name="Andrzejewski T.M."/>
            <person name="Davidsen T.M."/>
            <person name="Wayne K.J."/>
            <person name="Tettelin H."/>
            <person name="Glass J.I."/>
            <person name="Rusch D."/>
            <person name="Podicherti R."/>
            <person name="Tsui H.-C.T."/>
            <person name="Winkler M.E."/>
        </authorList>
    </citation>
    <scope>NUCLEOTIDE SEQUENCE</scope>
</reference>
<sequence length="141" mass="15716">RNEAPLANQPDPSQVVMLLIRMSWMIGGLFMFAGCQTLTAQPDIPALITNPTEESRAALKIVLAEVFHRKELTLADNALTETSLLTIESGARHIIGKLSRRGRILEKPIQFRLVKNGNECVLINLRDQSRQKLQNTTCAPQ</sequence>
<evidence type="ECO:0000313" key="2">
    <source>
        <dbReference type="EMBL" id="SVD90736.1"/>
    </source>
</evidence>
<gene>
    <name evidence="2" type="ORF">METZ01_LOCUS443590</name>
</gene>
<accession>A0A382Z5F4</accession>
<keyword evidence="1" id="KW-0472">Membrane</keyword>
<name>A0A382Z5F4_9ZZZZ</name>
<dbReference type="EMBL" id="UINC01181172">
    <property type="protein sequence ID" value="SVD90736.1"/>
    <property type="molecule type" value="Genomic_DNA"/>
</dbReference>
<protein>
    <submittedName>
        <fullName evidence="2">Uncharacterized protein</fullName>
    </submittedName>
</protein>
<evidence type="ECO:0000256" key="1">
    <source>
        <dbReference type="SAM" id="Phobius"/>
    </source>
</evidence>
<feature type="non-terminal residue" evidence="2">
    <location>
        <position position="1"/>
    </location>
</feature>
<keyword evidence="1" id="KW-0812">Transmembrane</keyword>